<keyword evidence="3" id="KW-1185">Reference proteome</keyword>
<dbReference type="Pfam" id="PF05036">
    <property type="entry name" value="SPOR"/>
    <property type="match status" value="1"/>
</dbReference>
<dbReference type="Pfam" id="PF18174">
    <property type="entry name" value="HU-CCDC81_bac_1"/>
    <property type="match status" value="1"/>
</dbReference>
<reference evidence="2 3" key="1">
    <citation type="submission" date="2020-05" db="EMBL/GenBank/DDBJ databases">
        <title>Draft genome of Flavobacterium sp. IMCC34852.</title>
        <authorList>
            <person name="Song J."/>
            <person name="Cho J.-C."/>
        </authorList>
    </citation>
    <scope>NUCLEOTIDE SEQUENCE [LARGE SCALE GENOMIC DNA]</scope>
    <source>
        <strain evidence="2 3">IMCC34852</strain>
    </source>
</reference>
<dbReference type="SUPFAM" id="SSF110997">
    <property type="entry name" value="Sporulation related repeat"/>
    <property type="match status" value="1"/>
</dbReference>
<dbReference type="RefSeq" id="WP_171221201.1">
    <property type="nucleotide sequence ID" value="NZ_CP121446.1"/>
</dbReference>
<dbReference type="GO" id="GO:0042834">
    <property type="term" value="F:peptidoglycan binding"/>
    <property type="evidence" value="ECO:0007669"/>
    <property type="project" value="InterPro"/>
</dbReference>
<gene>
    <name evidence="2" type="ORF">HKT18_02135</name>
</gene>
<dbReference type="EMBL" id="JABEVX010000001">
    <property type="protein sequence ID" value="NNT71005.1"/>
    <property type="molecule type" value="Genomic_DNA"/>
</dbReference>
<dbReference type="InterPro" id="IPR040495">
    <property type="entry name" value="HU-CCDC81_bac_1"/>
</dbReference>
<organism evidence="2 3">
    <name type="scientific">Flavobacterium rivulicola</name>
    <dbReference type="NCBI Taxonomy" id="2732161"/>
    <lineage>
        <taxon>Bacteria</taxon>
        <taxon>Pseudomonadati</taxon>
        <taxon>Bacteroidota</taxon>
        <taxon>Flavobacteriia</taxon>
        <taxon>Flavobacteriales</taxon>
        <taxon>Flavobacteriaceae</taxon>
        <taxon>Flavobacterium</taxon>
    </lineage>
</organism>
<feature type="domain" description="SPOR" evidence="1">
    <location>
        <begin position="235"/>
        <end position="312"/>
    </location>
</feature>
<evidence type="ECO:0000313" key="3">
    <source>
        <dbReference type="Proteomes" id="UP000536509"/>
    </source>
</evidence>
<evidence type="ECO:0000313" key="2">
    <source>
        <dbReference type="EMBL" id="NNT71005.1"/>
    </source>
</evidence>
<accession>A0A7Y3R7K9</accession>
<name>A0A7Y3R7K9_9FLAO</name>
<dbReference type="Proteomes" id="UP000536509">
    <property type="component" value="Unassembled WGS sequence"/>
</dbReference>
<comment type="caution">
    <text evidence="2">The sequence shown here is derived from an EMBL/GenBank/DDBJ whole genome shotgun (WGS) entry which is preliminary data.</text>
</comment>
<dbReference type="InterPro" id="IPR041268">
    <property type="entry name" value="HU-CCDC81_bac_2"/>
</dbReference>
<dbReference type="InterPro" id="IPR007730">
    <property type="entry name" value="SPOR-like_dom"/>
</dbReference>
<dbReference type="Pfam" id="PF18175">
    <property type="entry name" value="HU-CCDC81_bac_2"/>
    <property type="match status" value="1"/>
</dbReference>
<evidence type="ECO:0000259" key="1">
    <source>
        <dbReference type="PROSITE" id="PS51724"/>
    </source>
</evidence>
<protein>
    <submittedName>
        <fullName evidence="2">HU-CCDC81 and SPOR domain-containing protein</fullName>
    </submittedName>
</protein>
<sequence length="314" mass="35797">MKIEPYISQLLYRYQCVTVPGFGAFLTEYQSAQLDESAHSFYPPKKMISFNPFIKNNDGLLANHLAQTEKIAYEIAVNVIQNEVSEWKNKIQELGRFSVKNIGEFTLNAEKNLVFIPADQVNYLKESFGLSSFVSPAVKREEYKQVIETLEEKAPIAFTPEKRKSYKALKFAAVFTLSLGLTGALGYKLYDNYLTQIERETLLVQSNVQKKINQKIQEATFFIENPLPSVTLTVPNQKMPYHVVAGVFRIESNAENAYQSLLKLGFKAKRLPANKHGMFPVLYGSFSSYTDAQDTMKDIKKLDNKDAWLLIEEL</sequence>
<dbReference type="InterPro" id="IPR036680">
    <property type="entry name" value="SPOR-like_sf"/>
</dbReference>
<dbReference type="PROSITE" id="PS51724">
    <property type="entry name" value="SPOR"/>
    <property type="match status" value="1"/>
</dbReference>
<proteinExistence type="predicted"/>
<dbReference type="AlphaFoldDB" id="A0A7Y3R7K9"/>
<dbReference type="Gene3D" id="3.30.70.1070">
    <property type="entry name" value="Sporulation related repeat"/>
    <property type="match status" value="1"/>
</dbReference>